<organism evidence="1 2">
    <name type="scientific">Gigaspora margarita</name>
    <dbReference type="NCBI Taxonomy" id="4874"/>
    <lineage>
        <taxon>Eukaryota</taxon>
        <taxon>Fungi</taxon>
        <taxon>Fungi incertae sedis</taxon>
        <taxon>Mucoromycota</taxon>
        <taxon>Glomeromycotina</taxon>
        <taxon>Glomeromycetes</taxon>
        <taxon>Diversisporales</taxon>
        <taxon>Gigasporaceae</taxon>
        <taxon>Gigaspora</taxon>
    </lineage>
</organism>
<name>A0ABN7XAB3_GIGMA</name>
<gene>
    <name evidence="1" type="ORF">GMARGA_LOCUS40431</name>
</gene>
<keyword evidence="2" id="KW-1185">Reference proteome</keyword>
<evidence type="ECO:0000313" key="1">
    <source>
        <dbReference type="EMBL" id="CAG8850861.1"/>
    </source>
</evidence>
<comment type="caution">
    <text evidence="1">The sequence shown here is derived from an EMBL/GenBank/DDBJ whole genome shotgun (WGS) entry which is preliminary data.</text>
</comment>
<proteinExistence type="predicted"/>
<evidence type="ECO:0000313" key="2">
    <source>
        <dbReference type="Proteomes" id="UP000789901"/>
    </source>
</evidence>
<dbReference type="EMBL" id="CAJVQB010103145">
    <property type="protein sequence ID" value="CAG8850861.1"/>
    <property type="molecule type" value="Genomic_DNA"/>
</dbReference>
<dbReference type="Proteomes" id="UP000789901">
    <property type="component" value="Unassembled WGS sequence"/>
</dbReference>
<sequence>MQNLNLRYSYLYFTTDCASCKQTEDILHLFNCPLVKTSLINSICKIITQTKQEEVGYKIQVEWPTDLRLNKLRNISMKMEVIAYADDT</sequence>
<protein>
    <submittedName>
        <fullName evidence="1">5016_t:CDS:1</fullName>
    </submittedName>
</protein>
<reference evidence="1 2" key="1">
    <citation type="submission" date="2021-06" db="EMBL/GenBank/DDBJ databases">
        <authorList>
            <person name="Kallberg Y."/>
            <person name="Tangrot J."/>
            <person name="Rosling A."/>
        </authorList>
    </citation>
    <scope>NUCLEOTIDE SEQUENCE [LARGE SCALE GENOMIC DNA]</scope>
    <source>
        <strain evidence="1 2">120-4 pot B 10/14</strain>
    </source>
</reference>
<feature type="non-terminal residue" evidence="1">
    <location>
        <position position="88"/>
    </location>
</feature>
<accession>A0ABN7XAB3</accession>